<dbReference type="GO" id="GO:0006508">
    <property type="term" value="P:proteolysis"/>
    <property type="evidence" value="ECO:0007669"/>
    <property type="project" value="UniProtKB-KW"/>
</dbReference>
<gene>
    <name evidence="13" type="ORF">ATX59_02730</name>
</gene>
<dbReference type="EMBL" id="MLOK01000026">
    <property type="protein sequence ID" value="OIM21780.1"/>
    <property type="molecule type" value="Genomic_DNA"/>
</dbReference>
<dbReference type="PIRSF" id="PIRSF005539">
    <property type="entry name" value="Pept_S33_TRI_F1"/>
    <property type="match status" value="1"/>
</dbReference>
<keyword evidence="8 10" id="KW-0378">Hydrolase</keyword>
<dbReference type="SUPFAM" id="SSF53474">
    <property type="entry name" value="alpha/beta-Hydrolases"/>
    <property type="match status" value="1"/>
</dbReference>
<evidence type="ECO:0000256" key="4">
    <source>
        <dbReference type="ARBA" id="ARBA00012568"/>
    </source>
</evidence>
<evidence type="ECO:0000256" key="9">
    <source>
        <dbReference type="ARBA" id="ARBA00029605"/>
    </source>
</evidence>
<organism evidence="13 14">
    <name type="scientific">Oenococcus oeni</name>
    <name type="common">Leuconostoc oenos</name>
    <dbReference type="NCBI Taxonomy" id="1247"/>
    <lineage>
        <taxon>Bacteria</taxon>
        <taxon>Bacillati</taxon>
        <taxon>Bacillota</taxon>
        <taxon>Bacilli</taxon>
        <taxon>Lactobacillales</taxon>
        <taxon>Lactobacillaceae</taxon>
        <taxon>Oenococcus</taxon>
    </lineage>
</organism>
<dbReference type="RefSeq" id="WP_071448886.1">
    <property type="nucleotide sequence ID" value="NZ_MLOK01000026.1"/>
</dbReference>
<dbReference type="Proteomes" id="UP000181728">
    <property type="component" value="Unassembled WGS sequence"/>
</dbReference>
<dbReference type="PANTHER" id="PTHR43798">
    <property type="entry name" value="MONOACYLGLYCEROL LIPASE"/>
    <property type="match status" value="1"/>
</dbReference>
<dbReference type="InterPro" id="IPR002410">
    <property type="entry name" value="Peptidase_S33"/>
</dbReference>
<evidence type="ECO:0000256" key="5">
    <source>
        <dbReference type="ARBA" id="ARBA00021843"/>
    </source>
</evidence>
<comment type="function">
    <text evidence="10">Releases the N-terminal proline from various substrates.</text>
</comment>
<evidence type="ECO:0000259" key="12">
    <source>
        <dbReference type="Pfam" id="PF00561"/>
    </source>
</evidence>
<feature type="active site" description="Proton donor" evidence="11">
    <location>
        <position position="278"/>
    </location>
</feature>
<dbReference type="EC" id="3.4.11.5" evidence="4 10"/>
<dbReference type="InterPro" id="IPR050266">
    <property type="entry name" value="AB_hydrolase_sf"/>
</dbReference>
<name>A0A6N4A8H4_OENOE</name>
<dbReference type="Gene3D" id="3.40.50.1820">
    <property type="entry name" value="alpha/beta hydrolase"/>
    <property type="match status" value="1"/>
</dbReference>
<dbReference type="GO" id="GO:0004177">
    <property type="term" value="F:aminopeptidase activity"/>
    <property type="evidence" value="ECO:0007669"/>
    <property type="project" value="UniProtKB-KW"/>
</dbReference>
<comment type="similarity">
    <text evidence="3 10">Belongs to the peptidase S33 family.</text>
</comment>
<dbReference type="GO" id="GO:0016020">
    <property type="term" value="C:membrane"/>
    <property type="evidence" value="ECO:0007669"/>
    <property type="project" value="TreeGrafter"/>
</dbReference>
<evidence type="ECO:0000313" key="13">
    <source>
        <dbReference type="EMBL" id="OIM21780.1"/>
    </source>
</evidence>
<evidence type="ECO:0000256" key="8">
    <source>
        <dbReference type="ARBA" id="ARBA00022801"/>
    </source>
</evidence>
<feature type="active site" evidence="11">
    <location>
        <position position="251"/>
    </location>
</feature>
<feature type="domain" description="AB hydrolase-1" evidence="12">
    <location>
        <begin position="30"/>
        <end position="284"/>
    </location>
</feature>
<sequence>MKHQTKILHLKNGYDIWSASFGNPDAPIKLLTLHGGPGGTSKEFWPWAENFQKYVGMDVQVFTYDQLGSFWSESPDWTKQENVDKFLNYQYYLDELEEVRSLMGLDHFYLLGHSWGGVLTYEYSLAHPEHLKGSIVYSMTDNIKDYVTSINQERLDLLGQDEVDYMKSIEAKEDFSDSRYHADLNKLYKENIERTTSYNPDTGPDLLATDVYNHFQGNNEFVVTGILKDWNIRPRLHNIKIPMLLTTGEKDTMPVWSMKETAKTIPGAELFVNKDGGHHHAVDHPVEFYNNLAAFLKRTEAAQ</sequence>
<evidence type="ECO:0000256" key="3">
    <source>
        <dbReference type="ARBA" id="ARBA00010088"/>
    </source>
</evidence>
<dbReference type="InterPro" id="IPR029058">
    <property type="entry name" value="AB_hydrolase_fold"/>
</dbReference>
<comment type="subcellular location">
    <subcellularLocation>
        <location evidence="2">Cell envelope</location>
    </subcellularLocation>
</comment>
<dbReference type="InterPro" id="IPR000073">
    <property type="entry name" value="AB_hydrolase_1"/>
</dbReference>
<protein>
    <recommendedName>
        <fullName evidence="5 10">Proline iminopeptidase</fullName>
        <shortName evidence="10">PIP</shortName>
        <ecNumber evidence="4 10">3.4.11.5</ecNumber>
    </recommendedName>
    <alternativeName>
        <fullName evidence="9 10">Prolyl aminopeptidase</fullName>
    </alternativeName>
</protein>
<proteinExistence type="inferred from homology"/>
<dbReference type="AlphaFoldDB" id="A0A6N4A8H4"/>
<evidence type="ECO:0000313" key="14">
    <source>
        <dbReference type="Proteomes" id="UP000181728"/>
    </source>
</evidence>
<comment type="catalytic activity">
    <reaction evidence="1 10">
        <text>Release of N-terminal proline from a peptide.</text>
        <dbReference type="EC" id="3.4.11.5"/>
    </reaction>
</comment>
<evidence type="ECO:0000256" key="11">
    <source>
        <dbReference type="PIRSR" id="PIRSR005539-1"/>
    </source>
</evidence>
<feature type="active site" description="Nucleophile" evidence="11">
    <location>
        <position position="114"/>
    </location>
</feature>
<evidence type="ECO:0000256" key="2">
    <source>
        <dbReference type="ARBA" id="ARBA00004196"/>
    </source>
</evidence>
<dbReference type="PANTHER" id="PTHR43798:SF33">
    <property type="entry name" value="HYDROLASE, PUTATIVE (AFU_ORTHOLOGUE AFUA_2G14860)-RELATED"/>
    <property type="match status" value="1"/>
</dbReference>
<dbReference type="Pfam" id="PF00561">
    <property type="entry name" value="Abhydrolase_1"/>
    <property type="match status" value="1"/>
</dbReference>
<evidence type="ECO:0000256" key="6">
    <source>
        <dbReference type="ARBA" id="ARBA00022438"/>
    </source>
</evidence>
<evidence type="ECO:0000256" key="1">
    <source>
        <dbReference type="ARBA" id="ARBA00001585"/>
    </source>
</evidence>
<dbReference type="GO" id="GO:0030313">
    <property type="term" value="C:cell envelope"/>
    <property type="evidence" value="ECO:0007669"/>
    <property type="project" value="UniProtKB-SubCell"/>
</dbReference>
<accession>A0A6N4A8H4</accession>
<dbReference type="PRINTS" id="PR00793">
    <property type="entry name" value="PROAMNOPTASE"/>
</dbReference>
<keyword evidence="6 10" id="KW-0031">Aminopeptidase</keyword>
<dbReference type="NCBIfam" id="TIGR01250">
    <property type="entry name" value="pro_imino_pep_2"/>
    <property type="match status" value="1"/>
</dbReference>
<dbReference type="InterPro" id="IPR005945">
    <property type="entry name" value="Pro_imino_pep"/>
</dbReference>
<keyword evidence="7 10" id="KW-0645">Protease</keyword>
<comment type="caution">
    <text evidence="13">The sequence shown here is derived from an EMBL/GenBank/DDBJ whole genome shotgun (WGS) entry which is preliminary data.</text>
</comment>
<reference evidence="13 14" key="1">
    <citation type="journal article" date="2016" name="BMC Genomics">
        <title>Consensus pan-genome assembly of the specialised wine bacterium Oenococcus oeni.</title>
        <authorList>
            <person name="Sternes P.R."/>
            <person name="Borneman A.R."/>
        </authorList>
    </citation>
    <scope>NUCLEOTIDE SEQUENCE [LARGE SCALE GENOMIC DNA]</scope>
    <source>
        <strain evidence="13 14">AWRIB661</strain>
    </source>
</reference>
<evidence type="ECO:0000256" key="7">
    <source>
        <dbReference type="ARBA" id="ARBA00022670"/>
    </source>
</evidence>
<evidence type="ECO:0000256" key="10">
    <source>
        <dbReference type="PIRNR" id="PIRNR005539"/>
    </source>
</evidence>